<accession>A0A9D1GYQ5</accession>
<dbReference type="InterPro" id="IPR036390">
    <property type="entry name" value="WH_DNA-bd_sf"/>
</dbReference>
<dbReference type="AlphaFoldDB" id="A0A9D1GYQ5"/>
<dbReference type="CDD" id="cd00090">
    <property type="entry name" value="HTH_ARSR"/>
    <property type="match status" value="1"/>
</dbReference>
<dbReference type="InterPro" id="IPR011991">
    <property type="entry name" value="ArsR-like_HTH"/>
</dbReference>
<dbReference type="PANTHER" id="PTHR30363:SF28">
    <property type="entry name" value="TRANSCRIPTIONAL REGULATORY PROTEIN-RELATED"/>
    <property type="match status" value="1"/>
</dbReference>
<reference evidence="2" key="1">
    <citation type="submission" date="2020-10" db="EMBL/GenBank/DDBJ databases">
        <authorList>
            <person name="Gilroy R."/>
        </authorList>
    </citation>
    <scope>NUCLEOTIDE SEQUENCE</scope>
    <source>
        <strain evidence="2">ChiGjej1B1-24693</strain>
    </source>
</reference>
<organism evidence="2 3">
    <name type="scientific">Candidatus Avipropionibacterium avicola</name>
    <dbReference type="NCBI Taxonomy" id="2840701"/>
    <lineage>
        <taxon>Bacteria</taxon>
        <taxon>Bacillati</taxon>
        <taxon>Actinomycetota</taxon>
        <taxon>Actinomycetes</taxon>
        <taxon>Propionibacteriales</taxon>
        <taxon>Propionibacteriaceae</taxon>
        <taxon>Propionibacteriaceae incertae sedis</taxon>
        <taxon>Candidatus Avipropionibacterium</taxon>
    </lineage>
</organism>
<dbReference type="EMBL" id="DVLP01000203">
    <property type="protein sequence ID" value="HIT75245.1"/>
    <property type="molecule type" value="Genomic_DNA"/>
</dbReference>
<dbReference type="SUPFAM" id="SSF46785">
    <property type="entry name" value="Winged helix' DNA-binding domain"/>
    <property type="match status" value="1"/>
</dbReference>
<dbReference type="Gene3D" id="1.10.10.10">
    <property type="entry name" value="Winged helix-like DNA-binding domain superfamily/Winged helix DNA-binding domain"/>
    <property type="match status" value="1"/>
</dbReference>
<feature type="compositionally biased region" description="Polar residues" evidence="1">
    <location>
        <begin position="226"/>
        <end position="237"/>
    </location>
</feature>
<evidence type="ECO:0000313" key="2">
    <source>
        <dbReference type="EMBL" id="HIT75245.1"/>
    </source>
</evidence>
<dbReference type="InterPro" id="IPR036388">
    <property type="entry name" value="WH-like_DNA-bd_sf"/>
</dbReference>
<dbReference type="PANTHER" id="PTHR30363">
    <property type="entry name" value="HTH-TYPE TRANSCRIPTIONAL REGULATOR SRLR-RELATED"/>
    <property type="match status" value="1"/>
</dbReference>
<evidence type="ECO:0000313" key="3">
    <source>
        <dbReference type="Proteomes" id="UP000886842"/>
    </source>
</evidence>
<feature type="region of interest" description="Disordered" evidence="1">
    <location>
        <begin position="221"/>
        <end position="244"/>
    </location>
</feature>
<name>A0A9D1GYQ5_9ACTN</name>
<comment type="caution">
    <text evidence="2">The sequence shown here is derived from an EMBL/GenBank/DDBJ whole genome shotgun (WGS) entry which is preliminary data.</text>
</comment>
<sequence length="244" mass="26629">METQLASEDASTRRRVQESIMQHGPSTAAELAERLQLTPAGIRRHLSALTEDGQIEARDQRVYGARGRGRPAKVFALTDRGRASFPQAYDQLALQALSFLAEREGGDAVRQLADSRVAALERRYRELLAQNPDRDPAEALATALSESGYVASTRPAVAGVQVCQHHCPVANVAEQFPELCEAETEAFARLLGVHVQRLATIAHGDGVCTTHVPDPSRAELILSRPETPTSENDPTQQEADHDQH</sequence>
<dbReference type="Pfam" id="PF13412">
    <property type="entry name" value="HTH_24"/>
    <property type="match status" value="1"/>
</dbReference>
<protein>
    <submittedName>
        <fullName evidence="2">Transcriptional regulator</fullName>
    </submittedName>
</protein>
<proteinExistence type="predicted"/>
<reference evidence="2" key="2">
    <citation type="journal article" date="2021" name="PeerJ">
        <title>Extensive microbial diversity within the chicken gut microbiome revealed by metagenomics and culture.</title>
        <authorList>
            <person name="Gilroy R."/>
            <person name="Ravi A."/>
            <person name="Getino M."/>
            <person name="Pursley I."/>
            <person name="Horton D.L."/>
            <person name="Alikhan N.F."/>
            <person name="Baker D."/>
            <person name="Gharbi K."/>
            <person name="Hall N."/>
            <person name="Watson M."/>
            <person name="Adriaenssens E.M."/>
            <person name="Foster-Nyarko E."/>
            <person name="Jarju S."/>
            <person name="Secka A."/>
            <person name="Antonio M."/>
            <person name="Oren A."/>
            <person name="Chaudhuri R.R."/>
            <person name="La Ragione R."/>
            <person name="Hildebrand F."/>
            <person name="Pallen M.J."/>
        </authorList>
    </citation>
    <scope>NUCLEOTIDE SEQUENCE</scope>
    <source>
        <strain evidence="2">ChiGjej1B1-24693</strain>
    </source>
</reference>
<evidence type="ECO:0000256" key="1">
    <source>
        <dbReference type="SAM" id="MobiDB-lite"/>
    </source>
</evidence>
<dbReference type="Proteomes" id="UP000886842">
    <property type="component" value="Unassembled WGS sequence"/>
</dbReference>
<dbReference type="InterPro" id="IPR050313">
    <property type="entry name" value="Carb_Metab_HTH_regulators"/>
</dbReference>
<gene>
    <name evidence="2" type="ORF">IAA98_06650</name>
</gene>